<gene>
    <name evidence="1" type="primary">rfbP_2</name>
    <name evidence="1" type="ORF">NCTC11872_01784</name>
</gene>
<accession>A0A2X1RJQ9</accession>
<dbReference type="EC" id="2.7.8.6" evidence="1"/>
<organism evidence="1 2">
    <name type="scientific">Haemophilus influenzae</name>
    <dbReference type="NCBI Taxonomy" id="727"/>
    <lineage>
        <taxon>Bacteria</taxon>
        <taxon>Pseudomonadati</taxon>
        <taxon>Pseudomonadota</taxon>
        <taxon>Gammaproteobacteria</taxon>
        <taxon>Pasteurellales</taxon>
        <taxon>Pasteurellaceae</taxon>
        <taxon>Haemophilus</taxon>
    </lineage>
</organism>
<dbReference type="GO" id="GO:0047360">
    <property type="term" value="F:undecaprenyl-phosphate galactose phosphotransferase activity"/>
    <property type="evidence" value="ECO:0007669"/>
    <property type="project" value="UniProtKB-EC"/>
</dbReference>
<evidence type="ECO:0000313" key="2">
    <source>
        <dbReference type="Proteomes" id="UP000249936"/>
    </source>
</evidence>
<dbReference type="Proteomes" id="UP000249936">
    <property type="component" value="Unassembled WGS sequence"/>
</dbReference>
<protein>
    <submittedName>
        <fullName evidence="1">Undecaprenyl-phosphate galactose phosphotransferase</fullName>
        <ecNumber evidence="1">2.7.8.6</ecNumber>
    </submittedName>
</protein>
<dbReference type="EMBL" id="UASK01000006">
    <property type="protein sequence ID" value="SPX42156.1"/>
    <property type="molecule type" value="Genomic_DNA"/>
</dbReference>
<reference evidence="1 2" key="1">
    <citation type="submission" date="2018-06" db="EMBL/GenBank/DDBJ databases">
        <authorList>
            <consortium name="Pathogen Informatics"/>
            <person name="Doyle S."/>
        </authorList>
    </citation>
    <scope>NUCLEOTIDE SEQUENCE [LARGE SCALE GENOMIC DNA]</scope>
    <source>
        <strain evidence="1 2">NCTC11872</strain>
    </source>
</reference>
<sequence>MDIPRIGRNGKTFNCLKFRSLIVNSKEVLDELLRTDPQARAEWEKILN</sequence>
<dbReference type="AlphaFoldDB" id="A0A2X1RJQ9"/>
<keyword evidence="1" id="KW-0808">Transferase</keyword>
<evidence type="ECO:0000313" key="1">
    <source>
        <dbReference type="EMBL" id="SPX42156.1"/>
    </source>
</evidence>
<proteinExistence type="predicted"/>
<name>A0A2X1RJQ9_HAEIF</name>